<dbReference type="EMBL" id="JACHWR010000001">
    <property type="protein sequence ID" value="MBB3040789.1"/>
    <property type="molecule type" value="Genomic_DNA"/>
</dbReference>
<organism evidence="1 2">
    <name type="scientific">Nocardioides soli</name>
    <dbReference type="NCBI Taxonomy" id="1036020"/>
    <lineage>
        <taxon>Bacteria</taxon>
        <taxon>Bacillati</taxon>
        <taxon>Actinomycetota</taxon>
        <taxon>Actinomycetes</taxon>
        <taxon>Propionibacteriales</taxon>
        <taxon>Nocardioidaceae</taxon>
        <taxon>Nocardioides</taxon>
    </lineage>
</organism>
<gene>
    <name evidence="1" type="ORF">FHU40_000590</name>
</gene>
<dbReference type="Proteomes" id="UP000589626">
    <property type="component" value="Unassembled WGS sequence"/>
</dbReference>
<keyword evidence="2" id="KW-1185">Reference proteome</keyword>
<protein>
    <submittedName>
        <fullName evidence="1">Uncharacterized protein</fullName>
    </submittedName>
</protein>
<comment type="caution">
    <text evidence="1">The sequence shown here is derived from an EMBL/GenBank/DDBJ whole genome shotgun (WGS) entry which is preliminary data.</text>
</comment>
<dbReference type="AlphaFoldDB" id="A0A7W4YZ51"/>
<evidence type="ECO:0000313" key="2">
    <source>
        <dbReference type="Proteomes" id="UP000589626"/>
    </source>
</evidence>
<evidence type="ECO:0000313" key="1">
    <source>
        <dbReference type="EMBL" id="MBB3040789.1"/>
    </source>
</evidence>
<accession>A0A7W4YZ51</accession>
<proteinExistence type="predicted"/>
<dbReference type="RefSeq" id="WP_183590777.1">
    <property type="nucleotide sequence ID" value="NZ_JACHWR010000001.1"/>
</dbReference>
<reference evidence="1 2" key="1">
    <citation type="submission" date="2020-08" db="EMBL/GenBank/DDBJ databases">
        <title>Sequencing the genomes of 1000 actinobacteria strains.</title>
        <authorList>
            <person name="Klenk H.-P."/>
        </authorList>
    </citation>
    <scope>NUCLEOTIDE SEQUENCE [LARGE SCALE GENOMIC DNA]</scope>
    <source>
        <strain evidence="1 2">DSM 105498</strain>
    </source>
</reference>
<sequence length="240" mass="24975">MATRRRSSTTADPGPGRELTDELRVALPPRFEAVGEALASGSGSVVACEVLGGTLARDGVSLPEALDGLARTWELVRGEAPAYAAARALAAAWGEATLGYLHAVSCEDPLTGLASLAHLRTVVTDLRRGGPAHQTHALVVVATGAGPDSARLGEPLARAMADAQLGATVRGVFPGSETIGHIAPGRLVVLALRDELLLRRFDLLLRMIDAGDPPRPRAWIEGLPADDEAVAALLDELARV</sequence>
<name>A0A7W4YZ51_9ACTN</name>